<accession>A0A8J3C888</accession>
<evidence type="ECO:0000313" key="3">
    <source>
        <dbReference type="Proteomes" id="UP000656042"/>
    </source>
</evidence>
<dbReference type="InterPro" id="IPR010982">
    <property type="entry name" value="Lambda_DNA-bd_dom_sf"/>
</dbReference>
<proteinExistence type="predicted"/>
<protein>
    <recommendedName>
        <fullName evidence="1">HTH cro/C1-type domain-containing protein</fullName>
    </recommendedName>
</protein>
<sequence length="380" mass="40481">MAVPPVVDPAFPAELRRLRTLAGMSLRALAAHVYQSKTTVHDLEQGRAQPTRDLAARLDDALDGGGRLADLVRPADALPDEARMAYAARHPRRADAVVAGQLSGLLAAQRRLEDTIGSAPVLASAVAQLGTLEALVGESRDGMRPRLLDVGAQWAQFVGWLHAATGDPAAADAAFSLALEWATERGDRDMIATALSFKGYLAEGLGRLGSMIGLSEAAQRDPAVYPAQRAYSGGQRARALAICGDEQAALRAIGEAVDIAATQDPDTMPPWSYYYDPTFFVIQRGLVFKHLGAHSGQRNAQAVQMLTSGLDGMTAEARRAEWAGVYLCHLAEAHCRAHDLDGARQALAEARQIAAATSSAKVRHRVDGLARRMGVSADRP</sequence>
<dbReference type="SMART" id="SM00530">
    <property type="entry name" value="HTH_XRE"/>
    <property type="match status" value="1"/>
</dbReference>
<dbReference type="InterPro" id="IPR011990">
    <property type="entry name" value="TPR-like_helical_dom_sf"/>
</dbReference>
<dbReference type="RefSeq" id="WP_229716303.1">
    <property type="nucleotide sequence ID" value="NZ_BMMX01000059.1"/>
</dbReference>
<dbReference type="AlphaFoldDB" id="A0A8J3C888"/>
<dbReference type="GO" id="GO:0003677">
    <property type="term" value="F:DNA binding"/>
    <property type="evidence" value="ECO:0007669"/>
    <property type="project" value="InterPro"/>
</dbReference>
<keyword evidence="3" id="KW-1185">Reference proteome</keyword>
<evidence type="ECO:0000259" key="1">
    <source>
        <dbReference type="PROSITE" id="PS50943"/>
    </source>
</evidence>
<dbReference type="SUPFAM" id="SSF47413">
    <property type="entry name" value="lambda repressor-like DNA-binding domains"/>
    <property type="match status" value="1"/>
</dbReference>
<organism evidence="2 3">
    <name type="scientific">Mangrovihabitans endophyticus</name>
    <dbReference type="NCBI Taxonomy" id="1751298"/>
    <lineage>
        <taxon>Bacteria</taxon>
        <taxon>Bacillati</taxon>
        <taxon>Actinomycetota</taxon>
        <taxon>Actinomycetes</taxon>
        <taxon>Micromonosporales</taxon>
        <taxon>Micromonosporaceae</taxon>
        <taxon>Mangrovihabitans</taxon>
    </lineage>
</organism>
<reference evidence="2" key="2">
    <citation type="submission" date="2020-09" db="EMBL/GenBank/DDBJ databases">
        <authorList>
            <person name="Sun Q."/>
            <person name="Zhou Y."/>
        </authorList>
    </citation>
    <scope>NUCLEOTIDE SEQUENCE</scope>
    <source>
        <strain evidence="2">CGMCC 4.7299</strain>
    </source>
</reference>
<evidence type="ECO:0000313" key="2">
    <source>
        <dbReference type="EMBL" id="GGL18258.1"/>
    </source>
</evidence>
<dbReference type="Gene3D" id="1.10.260.40">
    <property type="entry name" value="lambda repressor-like DNA-binding domains"/>
    <property type="match status" value="1"/>
</dbReference>
<dbReference type="SUPFAM" id="SSF48452">
    <property type="entry name" value="TPR-like"/>
    <property type="match status" value="1"/>
</dbReference>
<dbReference type="EMBL" id="BMMX01000059">
    <property type="protein sequence ID" value="GGL18258.1"/>
    <property type="molecule type" value="Genomic_DNA"/>
</dbReference>
<dbReference type="InterPro" id="IPR001387">
    <property type="entry name" value="Cro/C1-type_HTH"/>
</dbReference>
<reference evidence="2" key="1">
    <citation type="journal article" date="2014" name="Int. J. Syst. Evol. Microbiol.">
        <title>Complete genome sequence of Corynebacterium casei LMG S-19264T (=DSM 44701T), isolated from a smear-ripened cheese.</title>
        <authorList>
            <consortium name="US DOE Joint Genome Institute (JGI-PGF)"/>
            <person name="Walter F."/>
            <person name="Albersmeier A."/>
            <person name="Kalinowski J."/>
            <person name="Ruckert C."/>
        </authorList>
    </citation>
    <scope>NUCLEOTIDE SEQUENCE</scope>
    <source>
        <strain evidence="2">CGMCC 4.7299</strain>
    </source>
</reference>
<dbReference type="Pfam" id="PF13560">
    <property type="entry name" value="HTH_31"/>
    <property type="match status" value="1"/>
</dbReference>
<comment type="caution">
    <text evidence="2">The sequence shown here is derived from an EMBL/GenBank/DDBJ whole genome shotgun (WGS) entry which is preliminary data.</text>
</comment>
<dbReference type="CDD" id="cd00093">
    <property type="entry name" value="HTH_XRE"/>
    <property type="match status" value="1"/>
</dbReference>
<gene>
    <name evidence="2" type="ORF">GCM10012284_61050</name>
</gene>
<dbReference type="Proteomes" id="UP000656042">
    <property type="component" value="Unassembled WGS sequence"/>
</dbReference>
<name>A0A8J3C888_9ACTN</name>
<feature type="domain" description="HTH cro/C1-type" evidence="1">
    <location>
        <begin position="15"/>
        <end position="71"/>
    </location>
</feature>
<dbReference type="PROSITE" id="PS50943">
    <property type="entry name" value="HTH_CROC1"/>
    <property type="match status" value="1"/>
</dbReference>